<dbReference type="EMBL" id="VDCH01000001">
    <property type="protein sequence ID" value="TNJ40330.1"/>
    <property type="molecule type" value="Genomic_DNA"/>
</dbReference>
<dbReference type="AlphaFoldDB" id="A0A5C4S9U8"/>
<accession>A0A5C4S9U8</accession>
<name>A0A5C4S9U8_CHLTI</name>
<protein>
    <submittedName>
        <fullName evidence="1">DUF4296 domain-containing protein</fullName>
    </submittedName>
</protein>
<sequence>MQLNLNFTSIQKGVALLRRLSFIALFGLLVAGCGSQNRDKLNANDLHFAAFYADYLARSGVANEEAAPSSTALTAAGLDTLFARHKLDQKTFDARLQAYSRNPELWRKVLQEVRRNLDEQKQ</sequence>
<dbReference type="Proteomes" id="UP000308271">
    <property type="component" value="Unassembled WGS sequence"/>
</dbReference>
<reference evidence="1 2" key="1">
    <citation type="submission" date="2019-05" db="EMBL/GenBank/DDBJ databases">
        <title>Draft Whole-Genome sequence of the green sulfur bacterium Chlorobaculum thiosulfatiphilum DSM 249.</title>
        <authorList>
            <person name="Meyer T.E."/>
            <person name="Kyndt J.A."/>
        </authorList>
    </citation>
    <scope>NUCLEOTIDE SEQUENCE [LARGE SCALE GENOMIC DNA]</scope>
    <source>
        <strain evidence="1 2">DSM 249</strain>
    </source>
</reference>
<gene>
    <name evidence="1" type="ORF">FGF66_00810</name>
</gene>
<dbReference type="OrthoDB" id="598098at2"/>
<evidence type="ECO:0000313" key="1">
    <source>
        <dbReference type="EMBL" id="TNJ40330.1"/>
    </source>
</evidence>
<organism evidence="1 2">
    <name type="scientific">Chlorobaculum thiosulfatiphilum</name>
    <name type="common">Chlorobium limicola f.sp. thiosulfatophilum</name>
    <dbReference type="NCBI Taxonomy" id="115852"/>
    <lineage>
        <taxon>Bacteria</taxon>
        <taxon>Pseudomonadati</taxon>
        <taxon>Chlorobiota</taxon>
        <taxon>Chlorobiia</taxon>
        <taxon>Chlorobiales</taxon>
        <taxon>Chlorobiaceae</taxon>
        <taxon>Chlorobaculum</taxon>
    </lineage>
</organism>
<evidence type="ECO:0000313" key="2">
    <source>
        <dbReference type="Proteomes" id="UP000308271"/>
    </source>
</evidence>
<keyword evidence="2" id="KW-1185">Reference proteome</keyword>
<comment type="caution">
    <text evidence="1">The sequence shown here is derived from an EMBL/GenBank/DDBJ whole genome shotgun (WGS) entry which is preliminary data.</text>
</comment>
<proteinExistence type="predicted"/>